<name>A0A482WVZ2_LAOST</name>
<evidence type="ECO:0000256" key="2">
    <source>
        <dbReference type="ARBA" id="ARBA00022614"/>
    </source>
</evidence>
<keyword evidence="4" id="KW-0833">Ubl conjugation pathway</keyword>
<feature type="domain" description="Protein zer-1 homolog-like C-terminal" evidence="7">
    <location>
        <begin position="394"/>
        <end position="750"/>
    </location>
</feature>
<dbReference type="SUPFAM" id="SSF52047">
    <property type="entry name" value="RNI-like"/>
    <property type="match status" value="1"/>
</dbReference>
<evidence type="ECO:0000259" key="8">
    <source>
        <dbReference type="Pfam" id="PF25013"/>
    </source>
</evidence>
<evidence type="ECO:0000256" key="5">
    <source>
        <dbReference type="ARBA" id="ARBA00067612"/>
    </source>
</evidence>
<dbReference type="PANTHER" id="PTHR12904">
    <property type="match status" value="1"/>
</dbReference>
<dbReference type="Pfam" id="PF25013">
    <property type="entry name" value="LRR_Zer-1"/>
    <property type="match status" value="1"/>
</dbReference>
<evidence type="ECO:0000313" key="10">
    <source>
        <dbReference type="Proteomes" id="UP000291343"/>
    </source>
</evidence>
<evidence type="ECO:0000256" key="3">
    <source>
        <dbReference type="ARBA" id="ARBA00022737"/>
    </source>
</evidence>
<dbReference type="AlphaFoldDB" id="A0A482WVZ2"/>
<dbReference type="Gene3D" id="3.80.10.10">
    <property type="entry name" value="Ribonuclease Inhibitor"/>
    <property type="match status" value="2"/>
</dbReference>
<dbReference type="EMBL" id="QKKF02023339">
    <property type="protein sequence ID" value="RZF37767.1"/>
    <property type="molecule type" value="Genomic_DNA"/>
</dbReference>
<dbReference type="GO" id="GO:0031462">
    <property type="term" value="C:Cul2-RING ubiquitin ligase complex"/>
    <property type="evidence" value="ECO:0007669"/>
    <property type="project" value="TreeGrafter"/>
</dbReference>
<keyword evidence="10" id="KW-1185">Reference proteome</keyword>
<protein>
    <recommendedName>
        <fullName evidence="5">Protein zer-1 homolog</fullName>
    </recommendedName>
    <alternativeName>
        <fullName evidence="6">Zyg-11 homolog B-like protein</fullName>
    </alternativeName>
</protein>
<dbReference type="InterPro" id="IPR032675">
    <property type="entry name" value="LRR_dom_sf"/>
</dbReference>
<dbReference type="InterPro" id="IPR055142">
    <property type="entry name" value="ZER1-like_C"/>
</dbReference>
<evidence type="ECO:0000259" key="7">
    <source>
        <dbReference type="Pfam" id="PF22964"/>
    </source>
</evidence>
<dbReference type="Gene3D" id="1.25.10.10">
    <property type="entry name" value="Leucine-rich Repeat Variant"/>
    <property type="match status" value="1"/>
</dbReference>
<feature type="domain" description="Zer-1-like leucine-rich repeats region" evidence="8">
    <location>
        <begin position="193"/>
        <end position="327"/>
    </location>
</feature>
<comment type="similarity">
    <text evidence="1">Belongs to the zyg-11 family.</text>
</comment>
<dbReference type="STRING" id="195883.A0A482WVZ2"/>
<evidence type="ECO:0000256" key="1">
    <source>
        <dbReference type="ARBA" id="ARBA00009420"/>
    </source>
</evidence>
<proteinExistence type="inferred from homology"/>
<comment type="caution">
    <text evidence="9">The sequence shown here is derived from an EMBL/GenBank/DDBJ whole genome shotgun (WGS) entry which is preliminary data.</text>
</comment>
<dbReference type="InParanoid" id="A0A482WVZ2"/>
<dbReference type="Proteomes" id="UP000291343">
    <property type="component" value="Unassembled WGS sequence"/>
</dbReference>
<keyword evidence="2" id="KW-0433">Leucine-rich repeat</keyword>
<dbReference type="FunFam" id="1.25.10.10:FF:000111">
    <property type="entry name" value="Protein zer-1 homolog"/>
    <property type="match status" value="1"/>
</dbReference>
<dbReference type="InterPro" id="IPR051341">
    <property type="entry name" value="Zyg-11_UBL_adapter"/>
</dbReference>
<dbReference type="InterPro" id="IPR016024">
    <property type="entry name" value="ARM-type_fold"/>
</dbReference>
<dbReference type="PANTHER" id="PTHR12904:SF23">
    <property type="entry name" value="PROTEIN ZER-1 HOMOLOG"/>
    <property type="match status" value="1"/>
</dbReference>
<gene>
    <name evidence="9" type="ORF">LSTR_LSTR012482</name>
</gene>
<keyword evidence="3" id="KW-0677">Repeat</keyword>
<dbReference type="FunCoup" id="A0A482WVZ2">
    <property type="interactions" value="261"/>
</dbReference>
<evidence type="ECO:0000256" key="6">
    <source>
        <dbReference type="ARBA" id="ARBA00081214"/>
    </source>
</evidence>
<dbReference type="SUPFAM" id="SSF48371">
    <property type="entry name" value="ARM repeat"/>
    <property type="match status" value="1"/>
</dbReference>
<dbReference type="SMR" id="A0A482WVZ2"/>
<dbReference type="InterPro" id="IPR011989">
    <property type="entry name" value="ARM-like"/>
</dbReference>
<sequence>MLFINADNPESGPDTLTDQCCKCIALNLSIISQETEQGYELYDGITLPREICEKLLQAYQRSRNVLDDRFLRIFSNPGQTNLKRVCLRDSNINDDGLKRLLSHNLEELELTKCSQITPKSIDAINFNNECFTSLVIGTKVRLLPSNLPIDRLSTYERRKEIYPLMLYPVLTLPNLRRLTLYNFRVEEDRFLNYVLDQFPKLMYLDLSFSGPLGNLRCLENKSNLVSLILHNGQNILEVLPSICSLKNLRHLDISQTHDKTGVFVHHNYILKSIVESLPNLTSLDISGTNLAGTGVAEQKENEHHRTDIPGLSSRVDKPFEFLGLYGTHHGACRRHDIPAKVISGDANEAQILTAAAAYVGRPDVLQRVLNDLYHLLRYESCQDINRSLMIVLEAMNRHVSKKHIQISGSASLFYIVKIKDKPTLPLSTKRRIITTLLNGMNCHKHDDTMMRNGCLTLCQFKIPHDVLFEYERLVPMLLHIVSDMEQEGFVQRIGIYLLNSLACQVDGTQKKLLGELGAIDKMLALINDRLRRARCDDVLEVAWSTMWNVTDETAENCEKFLEQKGLEYFLSCLELFPNKDELMRNMMGLLGNVAEVKELRPRLMTSRYIAVFADLVDSSSDGIEVSYNAAGVLSHIASDGEEAWSIKEPKRCAVLLRMVQAIERWSLRCDRNINYRSFEPILQLARVRHTPECQHWAIWALANLTHVYPDKYCRLVDAEGGIEILQNVIADDAPYDRIKELAAMVISHCQQYRESVDLQLDG</sequence>
<organism evidence="9 10">
    <name type="scientific">Laodelphax striatellus</name>
    <name type="common">Small brown planthopper</name>
    <name type="synonym">Delphax striatella</name>
    <dbReference type="NCBI Taxonomy" id="195883"/>
    <lineage>
        <taxon>Eukaryota</taxon>
        <taxon>Metazoa</taxon>
        <taxon>Ecdysozoa</taxon>
        <taxon>Arthropoda</taxon>
        <taxon>Hexapoda</taxon>
        <taxon>Insecta</taxon>
        <taxon>Pterygota</taxon>
        <taxon>Neoptera</taxon>
        <taxon>Paraneoptera</taxon>
        <taxon>Hemiptera</taxon>
        <taxon>Auchenorrhyncha</taxon>
        <taxon>Fulgoroidea</taxon>
        <taxon>Delphacidae</taxon>
        <taxon>Criomorphinae</taxon>
        <taxon>Laodelphax</taxon>
    </lineage>
</organism>
<evidence type="ECO:0000313" key="9">
    <source>
        <dbReference type="EMBL" id="RZF37767.1"/>
    </source>
</evidence>
<evidence type="ECO:0000256" key="4">
    <source>
        <dbReference type="ARBA" id="ARBA00022786"/>
    </source>
</evidence>
<dbReference type="InterPro" id="IPR056845">
    <property type="entry name" value="LRR_Zer-1"/>
</dbReference>
<dbReference type="Pfam" id="PF22964">
    <property type="entry name" value="ZER1-like_2nd"/>
    <property type="match status" value="1"/>
</dbReference>
<dbReference type="OrthoDB" id="5783533at2759"/>
<accession>A0A482WVZ2</accession>
<reference evidence="9 10" key="1">
    <citation type="journal article" date="2017" name="Gigascience">
        <title>Genome sequence of the small brown planthopper, Laodelphax striatellus.</title>
        <authorList>
            <person name="Zhu J."/>
            <person name="Jiang F."/>
            <person name="Wang X."/>
            <person name="Yang P."/>
            <person name="Bao Y."/>
            <person name="Zhao W."/>
            <person name="Wang W."/>
            <person name="Lu H."/>
            <person name="Wang Q."/>
            <person name="Cui N."/>
            <person name="Li J."/>
            <person name="Chen X."/>
            <person name="Luo L."/>
            <person name="Yu J."/>
            <person name="Kang L."/>
            <person name="Cui F."/>
        </authorList>
    </citation>
    <scope>NUCLEOTIDE SEQUENCE [LARGE SCALE GENOMIC DNA]</scope>
    <source>
        <strain evidence="9">Lst14</strain>
    </source>
</reference>